<keyword evidence="1" id="KW-1133">Transmembrane helix</keyword>
<dbReference type="PANTHER" id="PTHR30273:SF2">
    <property type="entry name" value="PROTEIN FECR"/>
    <property type="match status" value="1"/>
</dbReference>
<evidence type="ECO:0000313" key="5">
    <source>
        <dbReference type="Proteomes" id="UP001595818"/>
    </source>
</evidence>
<dbReference type="Pfam" id="PF04773">
    <property type="entry name" value="FecR"/>
    <property type="match status" value="1"/>
</dbReference>
<dbReference type="PIRSF" id="PIRSF018266">
    <property type="entry name" value="FecR"/>
    <property type="match status" value="1"/>
</dbReference>
<organism evidence="4 5">
    <name type="scientific">Negadavirga shengliensis</name>
    <dbReference type="NCBI Taxonomy" id="1389218"/>
    <lineage>
        <taxon>Bacteria</taxon>
        <taxon>Pseudomonadati</taxon>
        <taxon>Bacteroidota</taxon>
        <taxon>Cytophagia</taxon>
        <taxon>Cytophagales</taxon>
        <taxon>Cyclobacteriaceae</taxon>
        <taxon>Negadavirga</taxon>
    </lineage>
</organism>
<dbReference type="Gene3D" id="2.60.120.1440">
    <property type="match status" value="1"/>
</dbReference>
<evidence type="ECO:0000313" key="4">
    <source>
        <dbReference type="EMBL" id="MFC4870989.1"/>
    </source>
</evidence>
<comment type="caution">
    <text evidence="4">The sequence shown here is derived from an EMBL/GenBank/DDBJ whole genome shotgun (WGS) entry which is preliminary data.</text>
</comment>
<dbReference type="Gene3D" id="3.55.50.30">
    <property type="match status" value="1"/>
</dbReference>
<dbReference type="InterPro" id="IPR006860">
    <property type="entry name" value="FecR"/>
</dbReference>
<accession>A0ABV9SXB7</accession>
<sequence length="323" mass="36864">MDKHRFLALLEKQAKGQSTPEENRLISEIYDRMQDMEWDGQLDPGEERLLKERMKQAIDAKLFSVGSLKTRLFPVIMKVAAGVLLVLSFSYLYFSQSLQVKPDDMMERQTSERQKATVTLVDGSLVHLNVNSRIRFPKNFGEGLRRVELEGEAFFEVVSDQNRPFVVESGGVTTRVLGTSFNVNAHIGKDVEVAVRTGKVGVSQGFTDEERQLVISPNQKVTLKHDSKDVFVEEVDMDQYLLWRAETIAFHLESFDQVVSKLGKVYNLNMVLEGFKQEECLIKATYSNRSLYTVLLGLKNLVDFEYEKKDASTLVIRYKGCKN</sequence>
<dbReference type="PANTHER" id="PTHR30273">
    <property type="entry name" value="PERIPLASMIC SIGNAL SENSOR AND SIGMA FACTOR ACTIVATOR FECR-RELATED"/>
    <property type="match status" value="1"/>
</dbReference>
<feature type="transmembrane region" description="Helical" evidence="1">
    <location>
        <begin position="72"/>
        <end position="94"/>
    </location>
</feature>
<dbReference type="EMBL" id="JBHSJJ010000002">
    <property type="protein sequence ID" value="MFC4870989.1"/>
    <property type="molecule type" value="Genomic_DNA"/>
</dbReference>
<keyword evidence="1" id="KW-0472">Membrane</keyword>
<dbReference type="Proteomes" id="UP001595818">
    <property type="component" value="Unassembled WGS sequence"/>
</dbReference>
<dbReference type="Pfam" id="PF16344">
    <property type="entry name" value="FecR_C"/>
    <property type="match status" value="1"/>
</dbReference>
<proteinExistence type="predicted"/>
<feature type="domain" description="FecR protein" evidence="2">
    <location>
        <begin position="109"/>
        <end position="200"/>
    </location>
</feature>
<evidence type="ECO:0000259" key="3">
    <source>
        <dbReference type="Pfam" id="PF16344"/>
    </source>
</evidence>
<protein>
    <submittedName>
        <fullName evidence="4">FecR family protein</fullName>
    </submittedName>
</protein>
<dbReference type="InterPro" id="IPR032508">
    <property type="entry name" value="FecR_C"/>
</dbReference>
<evidence type="ECO:0000259" key="2">
    <source>
        <dbReference type="Pfam" id="PF04773"/>
    </source>
</evidence>
<gene>
    <name evidence="4" type="ORF">ACFPFU_04770</name>
</gene>
<keyword evidence="1" id="KW-0812">Transmembrane</keyword>
<keyword evidence="5" id="KW-1185">Reference proteome</keyword>
<dbReference type="InterPro" id="IPR012373">
    <property type="entry name" value="Ferrdict_sens_TM"/>
</dbReference>
<dbReference type="RefSeq" id="WP_377062040.1">
    <property type="nucleotide sequence ID" value="NZ_JBHSJJ010000002.1"/>
</dbReference>
<reference evidence="5" key="1">
    <citation type="journal article" date="2019" name="Int. J. Syst. Evol. Microbiol.">
        <title>The Global Catalogue of Microorganisms (GCM) 10K type strain sequencing project: providing services to taxonomists for standard genome sequencing and annotation.</title>
        <authorList>
            <consortium name="The Broad Institute Genomics Platform"/>
            <consortium name="The Broad Institute Genome Sequencing Center for Infectious Disease"/>
            <person name="Wu L."/>
            <person name="Ma J."/>
        </authorList>
    </citation>
    <scope>NUCLEOTIDE SEQUENCE [LARGE SCALE GENOMIC DNA]</scope>
    <source>
        <strain evidence="5">CGMCC 4.7466</strain>
    </source>
</reference>
<name>A0ABV9SXB7_9BACT</name>
<evidence type="ECO:0000256" key="1">
    <source>
        <dbReference type="SAM" id="Phobius"/>
    </source>
</evidence>
<feature type="domain" description="Protein FecR C-terminal" evidence="3">
    <location>
        <begin position="248"/>
        <end position="310"/>
    </location>
</feature>